<accession>A0A653B516</accession>
<proteinExistence type="predicted"/>
<sequence>MFEKVVILFMAQRRQPKNKSVPFSVGGVQGQDRGRAATAWRWPRIKQHRRGAAVG</sequence>
<organism evidence="1">
    <name type="scientific">Ectopseudomonas oleovorans</name>
    <name type="common">Pseudomonas oleovorans</name>
    <dbReference type="NCBI Taxonomy" id="301"/>
    <lineage>
        <taxon>Bacteria</taxon>
        <taxon>Pseudomonadati</taxon>
        <taxon>Pseudomonadota</taxon>
        <taxon>Gammaproteobacteria</taxon>
        <taxon>Pseudomonadales</taxon>
        <taxon>Pseudomonadaceae</taxon>
        <taxon>Ectopseudomonas</taxon>
    </lineage>
</organism>
<name>A0A653B516_ECTOL</name>
<protein>
    <submittedName>
        <fullName evidence="1">Uncharacterized protein</fullName>
    </submittedName>
</protein>
<evidence type="ECO:0000313" key="1">
    <source>
        <dbReference type="EMBL" id="VDN63752.1"/>
    </source>
</evidence>
<dbReference type="AlphaFoldDB" id="A0A653B516"/>
<gene>
    <name evidence="1" type="ORF">POT9AD_2777</name>
</gene>
<reference evidence="1" key="1">
    <citation type="submission" date="2018-11" db="EMBL/GenBank/DDBJ databases">
        <authorList>
            <consortium name="Genoscope - CEA"/>
            <person name="William W."/>
        </authorList>
    </citation>
    <scope>NUCLEOTIDE SEQUENCE [LARGE SCALE GENOMIC DNA]</scope>
    <source>
        <strain evidence="1">T9AD</strain>
    </source>
</reference>
<dbReference type="EMBL" id="LR130779">
    <property type="protein sequence ID" value="VDN63752.1"/>
    <property type="molecule type" value="Genomic_DNA"/>
</dbReference>